<dbReference type="AlphaFoldDB" id="A0A4R1F7A6"/>
<dbReference type="Pfam" id="PF00392">
    <property type="entry name" value="GntR"/>
    <property type="match status" value="1"/>
</dbReference>
<dbReference type="GO" id="GO:0003677">
    <property type="term" value="F:DNA binding"/>
    <property type="evidence" value="ECO:0007669"/>
    <property type="project" value="UniProtKB-KW"/>
</dbReference>
<dbReference type="EMBL" id="SMFQ01000003">
    <property type="protein sequence ID" value="TCJ87868.1"/>
    <property type="molecule type" value="Genomic_DNA"/>
</dbReference>
<evidence type="ECO:0000256" key="3">
    <source>
        <dbReference type="ARBA" id="ARBA00023163"/>
    </source>
</evidence>
<evidence type="ECO:0000259" key="5">
    <source>
        <dbReference type="PROSITE" id="PS50949"/>
    </source>
</evidence>
<feature type="region of interest" description="Disordered" evidence="4">
    <location>
        <begin position="246"/>
        <end position="267"/>
    </location>
</feature>
<dbReference type="SMART" id="SM00345">
    <property type="entry name" value="HTH_GNTR"/>
    <property type="match status" value="1"/>
</dbReference>
<feature type="domain" description="HTH gntR-type" evidence="5">
    <location>
        <begin position="4"/>
        <end position="72"/>
    </location>
</feature>
<dbReference type="Proteomes" id="UP000294887">
    <property type="component" value="Unassembled WGS sequence"/>
</dbReference>
<dbReference type="SUPFAM" id="SSF46785">
    <property type="entry name" value="Winged helix' DNA-binding domain"/>
    <property type="match status" value="1"/>
</dbReference>
<keyword evidence="3" id="KW-0804">Transcription</keyword>
<evidence type="ECO:0000313" key="7">
    <source>
        <dbReference type="Proteomes" id="UP000294887"/>
    </source>
</evidence>
<comment type="caution">
    <text evidence="6">The sequence shown here is derived from an EMBL/GenBank/DDBJ whole genome shotgun (WGS) entry which is preliminary data.</text>
</comment>
<keyword evidence="1" id="KW-0805">Transcription regulation</keyword>
<sequence length="267" mass="30057">MHKKRIADTIADKLQTLIVEGSLKPGDRLPAERTLAESFGVSRPSLREAIQKLQSRGLLKTRPGGGTTVESSLNPEFVDPLISFFQEHPESRFDVLEVRHSLEGNAAWHAAIRATDEDKENIKACYEKMILLHNGDDPLAEAQSDAEFHLSIVEASHNLVLLHMMRGLFTLLQNSISHNLDKLYTLPRVFEPLSNQHKALMEAVIAGDPEKARQAAQDHLAFVEDSLQEIDKEEVRKTRSLRRLTTLNALQTEPNKNKAQKFSQDQT</sequence>
<gene>
    <name evidence="6" type="ORF">EV695_2384</name>
</gene>
<dbReference type="SUPFAM" id="SSF48008">
    <property type="entry name" value="GntR ligand-binding domain-like"/>
    <property type="match status" value="1"/>
</dbReference>
<evidence type="ECO:0000313" key="6">
    <source>
        <dbReference type="EMBL" id="TCJ87868.1"/>
    </source>
</evidence>
<evidence type="ECO:0000256" key="1">
    <source>
        <dbReference type="ARBA" id="ARBA00023015"/>
    </source>
</evidence>
<dbReference type="PANTHER" id="PTHR43537">
    <property type="entry name" value="TRANSCRIPTIONAL REGULATOR, GNTR FAMILY"/>
    <property type="match status" value="1"/>
</dbReference>
<dbReference type="PRINTS" id="PR00035">
    <property type="entry name" value="HTHGNTR"/>
</dbReference>
<dbReference type="Gene3D" id="1.20.120.530">
    <property type="entry name" value="GntR ligand-binding domain-like"/>
    <property type="match status" value="1"/>
</dbReference>
<name>A0A4R1F7A6_9GAMM</name>
<keyword evidence="7" id="KW-1185">Reference proteome</keyword>
<proteinExistence type="predicted"/>
<dbReference type="InterPro" id="IPR008920">
    <property type="entry name" value="TF_FadR/GntR_C"/>
</dbReference>
<protein>
    <submittedName>
        <fullName evidence="6">GntR family transcriptional regulator</fullName>
    </submittedName>
</protein>
<dbReference type="InterPro" id="IPR036388">
    <property type="entry name" value="WH-like_DNA-bd_sf"/>
</dbReference>
<dbReference type="SMART" id="SM00895">
    <property type="entry name" value="FCD"/>
    <property type="match status" value="1"/>
</dbReference>
<keyword evidence="2" id="KW-0238">DNA-binding</keyword>
<dbReference type="Pfam" id="PF07729">
    <property type="entry name" value="FCD"/>
    <property type="match status" value="1"/>
</dbReference>
<dbReference type="RefSeq" id="WP_131906110.1">
    <property type="nucleotide sequence ID" value="NZ_BAAAFU010000004.1"/>
</dbReference>
<organism evidence="6 7">
    <name type="scientific">Cocleimonas flava</name>
    <dbReference type="NCBI Taxonomy" id="634765"/>
    <lineage>
        <taxon>Bacteria</taxon>
        <taxon>Pseudomonadati</taxon>
        <taxon>Pseudomonadota</taxon>
        <taxon>Gammaproteobacteria</taxon>
        <taxon>Thiotrichales</taxon>
        <taxon>Thiotrichaceae</taxon>
        <taxon>Cocleimonas</taxon>
    </lineage>
</organism>
<evidence type="ECO:0000256" key="4">
    <source>
        <dbReference type="SAM" id="MobiDB-lite"/>
    </source>
</evidence>
<dbReference type="GO" id="GO:0003700">
    <property type="term" value="F:DNA-binding transcription factor activity"/>
    <property type="evidence" value="ECO:0007669"/>
    <property type="project" value="InterPro"/>
</dbReference>
<reference evidence="6 7" key="1">
    <citation type="submission" date="2019-03" db="EMBL/GenBank/DDBJ databases">
        <title>Genomic Encyclopedia of Type Strains, Phase IV (KMG-IV): sequencing the most valuable type-strain genomes for metagenomic binning, comparative biology and taxonomic classification.</title>
        <authorList>
            <person name="Goeker M."/>
        </authorList>
    </citation>
    <scope>NUCLEOTIDE SEQUENCE [LARGE SCALE GENOMIC DNA]</scope>
    <source>
        <strain evidence="6 7">DSM 24830</strain>
    </source>
</reference>
<dbReference type="InterPro" id="IPR011711">
    <property type="entry name" value="GntR_C"/>
</dbReference>
<dbReference type="InterPro" id="IPR000524">
    <property type="entry name" value="Tscrpt_reg_HTH_GntR"/>
</dbReference>
<dbReference type="PROSITE" id="PS50949">
    <property type="entry name" value="HTH_GNTR"/>
    <property type="match status" value="1"/>
</dbReference>
<dbReference type="CDD" id="cd07377">
    <property type="entry name" value="WHTH_GntR"/>
    <property type="match status" value="1"/>
</dbReference>
<dbReference type="InterPro" id="IPR036390">
    <property type="entry name" value="WH_DNA-bd_sf"/>
</dbReference>
<evidence type="ECO:0000256" key="2">
    <source>
        <dbReference type="ARBA" id="ARBA00023125"/>
    </source>
</evidence>
<accession>A0A4R1F7A6</accession>
<dbReference type="OrthoDB" id="5450856at2"/>
<dbReference type="PANTHER" id="PTHR43537:SF18">
    <property type="entry name" value="L-LACTATE DEHYDROGENASE OPERON REGULATORY PROTEIN-RELATED"/>
    <property type="match status" value="1"/>
</dbReference>
<dbReference type="Gene3D" id="1.10.10.10">
    <property type="entry name" value="Winged helix-like DNA-binding domain superfamily/Winged helix DNA-binding domain"/>
    <property type="match status" value="1"/>
</dbReference>